<keyword evidence="1" id="KW-0812">Transmembrane</keyword>
<dbReference type="EMBL" id="BMIT01000008">
    <property type="protein sequence ID" value="GGE98003.1"/>
    <property type="molecule type" value="Genomic_DNA"/>
</dbReference>
<sequence>MSNTLKIIFYIVLFFCAYSSYGITLIKSCNNCSEVQYKYKAKEVSINGAYVVVIDSENSSVVAFRIIRSKVDDDIDVSIPKSVSVPDEIKSTFSEAILSRNDYLDDLQSDFGSTSINFSIIESDIYGAGFYAIQSTESDQSSDSINAFDFMSNSSLRRQTFDRLTTQYPSYMKFNGLWNKTVNIIGTSFGGQAVSISADLSVLAFMPTLTFEDGSYVIAEYNMDTKTFVVKEGVDEGGNDIPNNASYSIGGVYKINSSKNYRDLQEYMSYFWLIKFISRGTGQSCTMSCRVITSERYECTYHCK</sequence>
<reference evidence="3" key="1">
    <citation type="journal article" date="2019" name="Int. J. Syst. Evol. Microbiol.">
        <title>The Global Catalogue of Microorganisms (GCM) 10K type strain sequencing project: providing services to taxonomists for standard genome sequencing and annotation.</title>
        <authorList>
            <consortium name="The Broad Institute Genomics Platform"/>
            <consortium name="The Broad Institute Genome Sequencing Center for Infectious Disease"/>
            <person name="Wu L."/>
            <person name="Ma J."/>
        </authorList>
    </citation>
    <scope>NUCLEOTIDE SEQUENCE [LARGE SCALE GENOMIC DNA]</scope>
    <source>
        <strain evidence="3">CGMCC 1.15394</strain>
    </source>
</reference>
<gene>
    <name evidence="2" type="ORF">GCM10008027_23610</name>
</gene>
<keyword evidence="1" id="KW-1133">Transmembrane helix</keyword>
<organism evidence="2 3">
    <name type="scientific">Pseudoalteromonas gelatinilytica</name>
    <dbReference type="NCBI Taxonomy" id="1703256"/>
    <lineage>
        <taxon>Bacteria</taxon>
        <taxon>Pseudomonadati</taxon>
        <taxon>Pseudomonadota</taxon>
        <taxon>Gammaproteobacteria</taxon>
        <taxon>Alteromonadales</taxon>
        <taxon>Pseudoalteromonadaceae</taxon>
        <taxon>Pseudoalteromonas</taxon>
    </lineage>
</organism>
<evidence type="ECO:0000313" key="3">
    <source>
        <dbReference type="Proteomes" id="UP000638462"/>
    </source>
</evidence>
<keyword evidence="3" id="KW-1185">Reference proteome</keyword>
<proteinExistence type="predicted"/>
<accession>A0ABQ1TNN4</accession>
<dbReference type="RefSeq" id="WP_188729173.1">
    <property type="nucleotide sequence ID" value="NZ_BMIT01000008.1"/>
</dbReference>
<feature type="transmembrane region" description="Helical" evidence="1">
    <location>
        <begin position="7"/>
        <end position="26"/>
    </location>
</feature>
<dbReference type="Proteomes" id="UP000638462">
    <property type="component" value="Unassembled WGS sequence"/>
</dbReference>
<keyword evidence="1" id="KW-0472">Membrane</keyword>
<protein>
    <submittedName>
        <fullName evidence="2">Uncharacterized protein</fullName>
    </submittedName>
</protein>
<comment type="caution">
    <text evidence="2">The sequence shown here is derived from an EMBL/GenBank/DDBJ whole genome shotgun (WGS) entry which is preliminary data.</text>
</comment>
<evidence type="ECO:0000313" key="2">
    <source>
        <dbReference type="EMBL" id="GGE98003.1"/>
    </source>
</evidence>
<name>A0ABQ1TNN4_9GAMM</name>
<evidence type="ECO:0000256" key="1">
    <source>
        <dbReference type="SAM" id="Phobius"/>
    </source>
</evidence>